<dbReference type="CDD" id="cd01129">
    <property type="entry name" value="PulE-GspE-like"/>
    <property type="match status" value="1"/>
</dbReference>
<protein>
    <submittedName>
        <fullName evidence="5">Type II secretion system ATPase GspE</fullName>
    </submittedName>
</protein>
<dbReference type="Gene3D" id="3.30.450.90">
    <property type="match status" value="1"/>
</dbReference>
<keyword evidence="2" id="KW-0547">Nucleotide-binding</keyword>
<accession>A0ABP3PTI9</accession>
<dbReference type="PANTHER" id="PTHR30258">
    <property type="entry name" value="TYPE II SECRETION SYSTEM PROTEIN GSPE-RELATED"/>
    <property type="match status" value="1"/>
</dbReference>
<evidence type="ECO:0000256" key="1">
    <source>
        <dbReference type="ARBA" id="ARBA00006611"/>
    </source>
</evidence>
<dbReference type="InterPro" id="IPR001482">
    <property type="entry name" value="T2SS/T4SS_dom"/>
</dbReference>
<name>A0ABP3PTI9_9PROT</name>
<dbReference type="Pfam" id="PF00437">
    <property type="entry name" value="T2SSE"/>
    <property type="match status" value="1"/>
</dbReference>
<feature type="domain" description="Bacterial type II secretion system protein E" evidence="4">
    <location>
        <begin position="390"/>
        <end position="404"/>
    </location>
</feature>
<evidence type="ECO:0000313" key="5">
    <source>
        <dbReference type="EMBL" id="GAA0570650.1"/>
    </source>
</evidence>
<dbReference type="SUPFAM" id="SSF52540">
    <property type="entry name" value="P-loop containing nucleoside triphosphate hydrolases"/>
    <property type="match status" value="1"/>
</dbReference>
<dbReference type="Proteomes" id="UP001499951">
    <property type="component" value="Unassembled WGS sequence"/>
</dbReference>
<dbReference type="EMBL" id="BAAADD010000005">
    <property type="protein sequence ID" value="GAA0570650.1"/>
    <property type="molecule type" value="Genomic_DNA"/>
</dbReference>
<dbReference type="InterPro" id="IPR037257">
    <property type="entry name" value="T2SS_E_N_sf"/>
</dbReference>
<comment type="caution">
    <text evidence="5">The sequence shown here is derived from an EMBL/GenBank/DDBJ whole genome shotgun (WGS) entry which is preliminary data.</text>
</comment>
<sequence length="572" mass="61693">MSTVSDGMDQCVGAASGASLLKALVDAEVLSVELAERVERAIAHAGASVVDVIVRLGLCDERSLASALSTLSGFPLAMVEEFPSEPIHPDTLSIPFLREARVLPIAQSDNGVVVAVADPYDDYTKHSLTLLFDKPVELRIAPASQIEDGIMRLYSTALGQSACEVLEIASCDLVDSDLDRLRESAGEAPIIRFVDRLIAKAVDAGASDIHFEPFERQLRVRLRVDGILTNDEPAPVASMAAIVSRIKIMAHLDIAERRLPQDGAMKVNVRGRDVDFRVATTPVVYGEEVVIRILDQSSVRLNLVELGFAPDLLVRLKAILNRPNGILLVTGPTGSGKSTTLYAALDYLNRADRKIITVEDPVEYKIEGLNQIQVKPEIGLDFARSLRSILRHDPDVIMVGEIRDAETARIAIQAALTGHIVLSTLHTNDAASAVTRLLDMGIEDYLITSTLSGVLAQRLVRTLCAQCRKSQILPNALLLRGVAPETTVLTSCGCPACRDTGFKGRTVIAELMELTPTIRSKVLANTDAAQLRHAAAAEDAMTLFESGLRAVLDGVTSYDEILRVAQDMEGAG</sequence>
<dbReference type="Gene3D" id="3.40.50.300">
    <property type="entry name" value="P-loop containing nucleotide triphosphate hydrolases"/>
    <property type="match status" value="1"/>
</dbReference>
<dbReference type="SUPFAM" id="SSF160246">
    <property type="entry name" value="EspE N-terminal domain-like"/>
    <property type="match status" value="1"/>
</dbReference>
<evidence type="ECO:0000256" key="3">
    <source>
        <dbReference type="ARBA" id="ARBA00022840"/>
    </source>
</evidence>
<organism evidence="5 6">
    <name type="scientific">Rhizomicrobium electricum</name>
    <dbReference type="NCBI Taxonomy" id="480070"/>
    <lineage>
        <taxon>Bacteria</taxon>
        <taxon>Pseudomonadati</taxon>
        <taxon>Pseudomonadota</taxon>
        <taxon>Alphaproteobacteria</taxon>
        <taxon>Micropepsales</taxon>
        <taxon>Micropepsaceae</taxon>
        <taxon>Rhizomicrobium</taxon>
    </lineage>
</organism>
<dbReference type="InterPro" id="IPR027417">
    <property type="entry name" value="P-loop_NTPase"/>
</dbReference>
<dbReference type="Pfam" id="PF05157">
    <property type="entry name" value="MshEN"/>
    <property type="match status" value="1"/>
</dbReference>
<dbReference type="InterPro" id="IPR007831">
    <property type="entry name" value="T2SS_GspE_N"/>
</dbReference>
<dbReference type="PROSITE" id="PS00662">
    <property type="entry name" value="T2SP_E"/>
    <property type="match status" value="1"/>
</dbReference>
<keyword evidence="3" id="KW-0067">ATP-binding</keyword>
<evidence type="ECO:0000259" key="4">
    <source>
        <dbReference type="PROSITE" id="PS00662"/>
    </source>
</evidence>
<reference evidence="6" key="1">
    <citation type="journal article" date="2019" name="Int. J. Syst. Evol. Microbiol.">
        <title>The Global Catalogue of Microorganisms (GCM) 10K type strain sequencing project: providing services to taxonomists for standard genome sequencing and annotation.</title>
        <authorList>
            <consortium name="The Broad Institute Genomics Platform"/>
            <consortium name="The Broad Institute Genome Sequencing Center for Infectious Disease"/>
            <person name="Wu L."/>
            <person name="Ma J."/>
        </authorList>
    </citation>
    <scope>NUCLEOTIDE SEQUENCE [LARGE SCALE GENOMIC DNA]</scope>
    <source>
        <strain evidence="6">JCM 15089</strain>
    </source>
</reference>
<dbReference type="InterPro" id="IPR003593">
    <property type="entry name" value="AAA+_ATPase"/>
</dbReference>
<evidence type="ECO:0000256" key="2">
    <source>
        <dbReference type="ARBA" id="ARBA00022741"/>
    </source>
</evidence>
<gene>
    <name evidence="5" type="primary">gspE</name>
    <name evidence="5" type="ORF">GCM10008942_19230</name>
</gene>
<dbReference type="PANTHER" id="PTHR30258:SF2">
    <property type="entry name" value="COMG OPERON PROTEIN 1"/>
    <property type="match status" value="1"/>
</dbReference>
<keyword evidence="6" id="KW-1185">Reference proteome</keyword>
<comment type="similarity">
    <text evidence="1">Belongs to the GSP E family.</text>
</comment>
<proteinExistence type="inferred from homology"/>
<evidence type="ECO:0000313" key="6">
    <source>
        <dbReference type="Proteomes" id="UP001499951"/>
    </source>
</evidence>
<dbReference type="SMART" id="SM00382">
    <property type="entry name" value="AAA"/>
    <property type="match status" value="1"/>
</dbReference>
<dbReference type="Gene3D" id="3.30.300.160">
    <property type="entry name" value="Type II secretion system, protein E, N-terminal domain"/>
    <property type="match status" value="1"/>
</dbReference>